<dbReference type="InterPro" id="IPR011453">
    <property type="entry name" value="DUF1559"/>
</dbReference>
<dbReference type="AlphaFoldDB" id="A0A3B1DHF7"/>
<dbReference type="InterPro" id="IPR012902">
    <property type="entry name" value="N_methyl_site"/>
</dbReference>
<accession>A0A3B1DHF7</accession>
<organism evidence="3">
    <name type="scientific">hydrothermal vent metagenome</name>
    <dbReference type="NCBI Taxonomy" id="652676"/>
    <lineage>
        <taxon>unclassified sequences</taxon>
        <taxon>metagenomes</taxon>
        <taxon>ecological metagenomes</taxon>
    </lineage>
</organism>
<dbReference type="PANTHER" id="PTHR30093">
    <property type="entry name" value="GENERAL SECRETION PATHWAY PROTEIN G"/>
    <property type="match status" value="1"/>
</dbReference>
<proteinExistence type="predicted"/>
<feature type="non-terminal residue" evidence="3">
    <location>
        <position position="108"/>
    </location>
</feature>
<sequence length="108" mass="11963">MSLQNMSFQKLQKRGFTLIELLVVIAIIAILIALLLPAVQQAREAARRSACKNNMKQIGLALHNYHDVHRSFPPGAMKDEEIGGKPGFSFLVMILPFVDQANVYAGLD</sequence>
<feature type="domain" description="DUF1559" evidence="2">
    <location>
        <begin position="40"/>
        <end position="105"/>
    </location>
</feature>
<evidence type="ECO:0000313" key="3">
    <source>
        <dbReference type="EMBL" id="VAX38341.1"/>
    </source>
</evidence>
<gene>
    <name evidence="3" type="ORF">MNBD_PLANCTO02-2719</name>
</gene>
<dbReference type="InterPro" id="IPR045584">
    <property type="entry name" value="Pilin-like"/>
</dbReference>
<keyword evidence="1" id="KW-0812">Transmembrane</keyword>
<dbReference type="Pfam" id="PF07963">
    <property type="entry name" value="N_methyl"/>
    <property type="match status" value="1"/>
</dbReference>
<feature type="transmembrane region" description="Helical" evidence="1">
    <location>
        <begin position="21"/>
        <end position="39"/>
    </location>
</feature>
<evidence type="ECO:0000259" key="2">
    <source>
        <dbReference type="Pfam" id="PF07596"/>
    </source>
</evidence>
<dbReference type="EMBL" id="UOGL01000181">
    <property type="protein sequence ID" value="VAX38341.1"/>
    <property type="molecule type" value="Genomic_DNA"/>
</dbReference>
<protein>
    <recommendedName>
        <fullName evidence="2">DUF1559 domain-containing protein</fullName>
    </recommendedName>
</protein>
<dbReference type="SUPFAM" id="SSF54523">
    <property type="entry name" value="Pili subunits"/>
    <property type="match status" value="1"/>
</dbReference>
<keyword evidence="1" id="KW-0472">Membrane</keyword>
<dbReference type="NCBIfam" id="TIGR02532">
    <property type="entry name" value="IV_pilin_GFxxxE"/>
    <property type="match status" value="1"/>
</dbReference>
<dbReference type="PROSITE" id="PS00409">
    <property type="entry name" value="PROKAR_NTER_METHYL"/>
    <property type="match status" value="1"/>
</dbReference>
<name>A0A3B1DHF7_9ZZZZ</name>
<dbReference type="Pfam" id="PF07596">
    <property type="entry name" value="SBP_bac_10"/>
    <property type="match status" value="1"/>
</dbReference>
<dbReference type="Gene3D" id="3.30.700.10">
    <property type="entry name" value="Glycoprotein, Type 4 Pilin"/>
    <property type="match status" value="1"/>
</dbReference>
<reference evidence="3" key="1">
    <citation type="submission" date="2018-06" db="EMBL/GenBank/DDBJ databases">
        <authorList>
            <person name="Zhirakovskaya E."/>
        </authorList>
    </citation>
    <scope>NUCLEOTIDE SEQUENCE</scope>
</reference>
<dbReference type="PANTHER" id="PTHR30093:SF2">
    <property type="entry name" value="TYPE II SECRETION SYSTEM PROTEIN H"/>
    <property type="match status" value="1"/>
</dbReference>
<evidence type="ECO:0000256" key="1">
    <source>
        <dbReference type="SAM" id="Phobius"/>
    </source>
</evidence>
<keyword evidence="1" id="KW-1133">Transmembrane helix</keyword>